<dbReference type="OrthoDB" id="1709956at2759"/>
<dbReference type="AlphaFoldDB" id="A0A0K9NJA9"/>
<reference evidence="4" key="1">
    <citation type="journal article" date="2016" name="Nature">
        <title>The genome of the seagrass Zostera marina reveals angiosperm adaptation to the sea.</title>
        <authorList>
            <person name="Olsen J.L."/>
            <person name="Rouze P."/>
            <person name="Verhelst B."/>
            <person name="Lin Y.-C."/>
            <person name="Bayer T."/>
            <person name="Collen J."/>
            <person name="Dattolo E."/>
            <person name="De Paoli E."/>
            <person name="Dittami S."/>
            <person name="Maumus F."/>
            <person name="Michel G."/>
            <person name="Kersting A."/>
            <person name="Lauritano C."/>
            <person name="Lohaus R."/>
            <person name="Toepel M."/>
            <person name="Tonon T."/>
            <person name="Vanneste K."/>
            <person name="Amirebrahimi M."/>
            <person name="Brakel J."/>
            <person name="Bostroem C."/>
            <person name="Chovatia M."/>
            <person name="Grimwood J."/>
            <person name="Jenkins J.W."/>
            <person name="Jueterbock A."/>
            <person name="Mraz A."/>
            <person name="Stam W.T."/>
            <person name="Tice H."/>
            <person name="Bornberg-Bauer E."/>
            <person name="Green P.J."/>
            <person name="Pearson G.A."/>
            <person name="Procaccini G."/>
            <person name="Duarte C.M."/>
            <person name="Schmutz J."/>
            <person name="Reusch T.B.H."/>
            <person name="Van de Peer Y."/>
        </authorList>
    </citation>
    <scope>NUCLEOTIDE SEQUENCE [LARGE SCALE GENOMIC DNA]</scope>
    <source>
        <strain evidence="4">cv. Finnish</strain>
    </source>
</reference>
<dbReference type="EMBL" id="LFYR01002125">
    <property type="protein sequence ID" value="KMZ56854.1"/>
    <property type="molecule type" value="Genomic_DNA"/>
</dbReference>
<keyword evidence="4" id="KW-1185">Reference proteome</keyword>
<organism evidence="3 4">
    <name type="scientific">Zostera marina</name>
    <name type="common">Eelgrass</name>
    <dbReference type="NCBI Taxonomy" id="29655"/>
    <lineage>
        <taxon>Eukaryota</taxon>
        <taxon>Viridiplantae</taxon>
        <taxon>Streptophyta</taxon>
        <taxon>Embryophyta</taxon>
        <taxon>Tracheophyta</taxon>
        <taxon>Spermatophyta</taxon>
        <taxon>Magnoliopsida</taxon>
        <taxon>Liliopsida</taxon>
        <taxon>Zosteraceae</taxon>
        <taxon>Zostera</taxon>
    </lineage>
</organism>
<gene>
    <name evidence="3" type="ORF">ZOSMA_90G00240</name>
</gene>
<comment type="caution">
    <text evidence="3">The sequence shown here is derived from an EMBL/GenBank/DDBJ whole genome shotgun (WGS) entry which is preliminary data.</text>
</comment>
<dbReference type="OMA" id="APEGSHN"/>
<protein>
    <recommendedName>
        <fullName evidence="5">Wings apart-like protein C-terminal domain-containing protein</fullName>
    </recommendedName>
</protein>
<accession>A0A0K9NJA9</accession>
<dbReference type="PANTHER" id="PTHR46108:SF4">
    <property type="entry name" value="BLUE CHEESE"/>
    <property type="match status" value="1"/>
</dbReference>
<evidence type="ECO:0000313" key="3">
    <source>
        <dbReference type="EMBL" id="KMZ56854.1"/>
    </source>
</evidence>
<feature type="compositionally biased region" description="Low complexity" evidence="2">
    <location>
        <begin position="45"/>
        <end position="60"/>
    </location>
</feature>
<dbReference type="Proteomes" id="UP000036987">
    <property type="component" value="Unassembled WGS sequence"/>
</dbReference>
<feature type="region of interest" description="Disordered" evidence="2">
    <location>
        <begin position="41"/>
        <end position="64"/>
    </location>
</feature>
<evidence type="ECO:0000313" key="4">
    <source>
        <dbReference type="Proteomes" id="UP000036987"/>
    </source>
</evidence>
<feature type="region of interest" description="Disordered" evidence="2">
    <location>
        <begin position="17"/>
        <end position="36"/>
    </location>
</feature>
<evidence type="ECO:0000256" key="1">
    <source>
        <dbReference type="ARBA" id="ARBA00022574"/>
    </source>
</evidence>
<evidence type="ECO:0000256" key="2">
    <source>
        <dbReference type="SAM" id="MobiDB-lite"/>
    </source>
</evidence>
<proteinExistence type="predicted"/>
<evidence type="ECO:0008006" key="5">
    <source>
        <dbReference type="Google" id="ProtNLM"/>
    </source>
</evidence>
<dbReference type="PANTHER" id="PTHR46108">
    <property type="entry name" value="BLUE CHEESE"/>
    <property type="match status" value="1"/>
</dbReference>
<dbReference type="STRING" id="29655.A0A0K9NJA9"/>
<dbReference type="InterPro" id="IPR051944">
    <property type="entry name" value="BEACH_domain_protein"/>
</dbReference>
<name>A0A0K9NJA9_ZOSMR</name>
<sequence length="365" mass="40753">MKWTALLKDIKEKVGLTPIQSNNDSSTSPSSHSRYLNSAEGVGISSAESSSQFAGQSSDSSYERGKYDSEFDFKRFWEEFRSSSYEKEKEVSLNMAVDIFCRLVKQQADVARLVNTLVETHIFSFVIGRAFVTDIEKLRIHSKEKSLHIANVMDFFSDSTKNGISPGSNLLCAVEALVSAPIDKQPLLDSGILSCLIYLLNVFLNPDDTDHGQFHNASNSRENISLKKDENTTKLKQLEVEGTIVHIMKALANHSSAALCLIENDSLQLLFQMVTTGSCSVFSRLKNGHIPLHTIQLYRHAMQILSLLLVNDNGNTAKYIQKHHLIKFLLMAVKDFNSDDCDPAYTMGIVDLIMECVELSYRPGA</sequence>
<feature type="compositionally biased region" description="Low complexity" evidence="2">
    <location>
        <begin position="21"/>
        <end position="33"/>
    </location>
</feature>
<keyword evidence="1" id="KW-0853">WD repeat</keyword>